<protein>
    <recommendedName>
        <fullName evidence="2">DUF4328 domain-containing protein</fullName>
    </recommendedName>
</protein>
<keyword evidence="1" id="KW-0472">Membrane</keyword>
<name>A0A059FLY5_9PROT</name>
<reference evidence="3 4" key="1">
    <citation type="journal article" date="2014" name="Antonie Van Leeuwenhoek">
        <title>Hyphomonas beringensis sp. nov. and Hyphomonas chukchiensis sp. nov., isolated from surface seawater of the Bering Sea and Chukchi Sea.</title>
        <authorList>
            <person name="Li C."/>
            <person name="Lai Q."/>
            <person name="Li G."/>
            <person name="Dong C."/>
            <person name="Wang J."/>
            <person name="Liao Y."/>
            <person name="Shao Z."/>
        </authorList>
    </citation>
    <scope>NUCLEOTIDE SEQUENCE [LARGE SCALE GENOMIC DNA]</scope>
    <source>
        <strain evidence="3 4">MHS-2</strain>
    </source>
</reference>
<keyword evidence="4" id="KW-1185">Reference proteome</keyword>
<feature type="domain" description="DUF4328" evidence="2">
    <location>
        <begin position="51"/>
        <end position="186"/>
    </location>
</feature>
<feature type="transmembrane region" description="Helical" evidence="1">
    <location>
        <begin position="159"/>
        <end position="179"/>
    </location>
</feature>
<evidence type="ECO:0000313" key="4">
    <source>
        <dbReference type="Proteomes" id="UP000025171"/>
    </source>
</evidence>
<dbReference type="EMBL" id="ARYK01000005">
    <property type="protein sequence ID" value="KCZ91664.1"/>
    <property type="molecule type" value="Genomic_DNA"/>
</dbReference>
<keyword evidence="1" id="KW-0812">Transmembrane</keyword>
<comment type="caution">
    <text evidence="3">The sequence shown here is derived from an EMBL/GenBank/DDBJ whole genome shotgun (WGS) entry which is preliminary data.</text>
</comment>
<keyword evidence="1" id="KW-1133">Transmembrane helix</keyword>
<evidence type="ECO:0000256" key="1">
    <source>
        <dbReference type="SAM" id="Phobius"/>
    </source>
</evidence>
<accession>A0A059FLY5</accession>
<evidence type="ECO:0000313" key="3">
    <source>
        <dbReference type="EMBL" id="KCZ91664.1"/>
    </source>
</evidence>
<evidence type="ECO:0000259" key="2">
    <source>
        <dbReference type="Pfam" id="PF14219"/>
    </source>
</evidence>
<organism evidence="3 4">
    <name type="scientific">Hyphomonas johnsonii MHS-2</name>
    <dbReference type="NCBI Taxonomy" id="1280950"/>
    <lineage>
        <taxon>Bacteria</taxon>
        <taxon>Pseudomonadati</taxon>
        <taxon>Pseudomonadota</taxon>
        <taxon>Alphaproteobacteria</taxon>
        <taxon>Hyphomonadales</taxon>
        <taxon>Hyphomonadaceae</taxon>
        <taxon>Hyphomonas</taxon>
    </lineage>
</organism>
<feature type="transmembrane region" description="Helical" evidence="1">
    <location>
        <begin position="44"/>
        <end position="69"/>
    </location>
</feature>
<dbReference type="AlphaFoldDB" id="A0A059FLY5"/>
<sequence>MAVLLPIYALVSVLLAACIAYSFLDARMMDPYAIEDATEEDWLLLVIASSVFLLYVAERVLLVICAFTVGRFTYRAMRNLYTVRSAVPDMSPASTVYWYFVPFANFIMPANAMSEIHHGSIAETGSLNTSSLVSWWWSAWLAFNILSSVSNLMSDQFMFSLTTSVIATLSGGAAALLLARLVRRIRTAQDQFTHGNLADTFT</sequence>
<dbReference type="Pfam" id="PF14219">
    <property type="entry name" value="DUF4328"/>
    <property type="match status" value="1"/>
</dbReference>
<dbReference type="STRING" id="1280950.HJO_11122"/>
<dbReference type="Proteomes" id="UP000025171">
    <property type="component" value="Unassembled WGS sequence"/>
</dbReference>
<proteinExistence type="predicted"/>
<dbReference type="PATRIC" id="fig|1280950.3.peg.2227"/>
<dbReference type="InterPro" id="IPR025565">
    <property type="entry name" value="DUF4328"/>
</dbReference>
<gene>
    <name evidence="3" type="ORF">HJO_11122</name>
</gene>